<dbReference type="SUPFAM" id="SSF53756">
    <property type="entry name" value="UDP-Glycosyltransferase/glycogen phosphorylase"/>
    <property type="match status" value="1"/>
</dbReference>
<dbReference type="EMBL" id="SOZH01000009">
    <property type="protein sequence ID" value="TFF06638.1"/>
    <property type="molecule type" value="Genomic_DNA"/>
</dbReference>
<feature type="compositionally biased region" description="Basic residues" evidence="1">
    <location>
        <begin position="38"/>
        <end position="66"/>
    </location>
</feature>
<organism evidence="2 3">
    <name type="scientific">Cellulosimicrobium funkei</name>
    <dbReference type="NCBI Taxonomy" id="264251"/>
    <lineage>
        <taxon>Bacteria</taxon>
        <taxon>Bacillati</taxon>
        <taxon>Actinomycetota</taxon>
        <taxon>Actinomycetes</taxon>
        <taxon>Micrococcales</taxon>
        <taxon>Promicromonosporaceae</taxon>
        <taxon>Cellulosimicrobium</taxon>
    </lineage>
</organism>
<accession>A0A4Y8QZ17</accession>
<dbReference type="Pfam" id="PF13692">
    <property type="entry name" value="Glyco_trans_1_4"/>
    <property type="match status" value="1"/>
</dbReference>
<feature type="compositionally biased region" description="Low complexity" evidence="1">
    <location>
        <begin position="78"/>
        <end position="98"/>
    </location>
</feature>
<proteinExistence type="predicted"/>
<dbReference type="GO" id="GO:0016740">
    <property type="term" value="F:transferase activity"/>
    <property type="evidence" value="ECO:0007669"/>
    <property type="project" value="UniProtKB-KW"/>
</dbReference>
<keyword evidence="3" id="KW-1185">Reference proteome</keyword>
<protein>
    <submittedName>
        <fullName evidence="2">Glycosyltransferase</fullName>
    </submittedName>
</protein>
<sequence length="475" mass="51058">MALLARRRHGVPVARRGLRAARARGDALRLAARARRHPRLPRARRRPRALRPARRAVARRRGRAGRRLGDDPGRRPARAAARPVRVGPRGGAAARARPVTRPRVVVHLAHEQDPVAWRARYAAGETLDRTPYGYDLAAGAVDLAWSVSHRERPSVARVRRALAARLGTDVVHAWRNRALLGSADVVWTHTEREHLAVGLVRATLPRRRRPAVLAQSVWLWDRWDDLGRARRRLFAAVLRGHAVEAVHSDVNRRVALDRVPGRRVVLVPFGTAPATREGGAAGTDGLGTAPEVLAVGNDRDRDWAVLRAALDLLPGATARVASRSAAAARVAVPGRVDVAPATGRAELARLYAGCRVVVVPLRENRHASGATACVEAMAAGRALVVTDAGGVRDYVAGTRARLVAPHDAAALAEAVRHALGPGEATSAADVRARGLRQEDYVARYVLLTRALVAQAEIPAAVSSFEPVAEEAGLAP</sequence>
<dbReference type="AlphaFoldDB" id="A0A4Y8QZ17"/>
<name>A0A4Y8QZ17_9MICO</name>
<keyword evidence="2" id="KW-0808">Transferase</keyword>
<reference evidence="2 3" key="1">
    <citation type="submission" date="2019-03" db="EMBL/GenBank/DDBJ databases">
        <title>Cellulosimicrobium funkei JCM14302 Assembly.</title>
        <authorList>
            <person name="Dou T."/>
        </authorList>
    </citation>
    <scope>NUCLEOTIDE SEQUENCE [LARGE SCALE GENOMIC DNA]</scope>
    <source>
        <strain evidence="2 3">JCM 14302</strain>
    </source>
</reference>
<evidence type="ECO:0000313" key="2">
    <source>
        <dbReference type="EMBL" id="TFF06638.1"/>
    </source>
</evidence>
<evidence type="ECO:0000313" key="3">
    <source>
        <dbReference type="Proteomes" id="UP000298003"/>
    </source>
</evidence>
<gene>
    <name evidence="2" type="ORF">E1O70_15935</name>
</gene>
<dbReference type="Proteomes" id="UP000298003">
    <property type="component" value="Unassembled WGS sequence"/>
</dbReference>
<comment type="caution">
    <text evidence="2">The sequence shown here is derived from an EMBL/GenBank/DDBJ whole genome shotgun (WGS) entry which is preliminary data.</text>
</comment>
<dbReference type="Gene3D" id="3.40.50.2000">
    <property type="entry name" value="Glycogen Phosphorylase B"/>
    <property type="match status" value="1"/>
</dbReference>
<evidence type="ECO:0000256" key="1">
    <source>
        <dbReference type="SAM" id="MobiDB-lite"/>
    </source>
</evidence>
<feature type="region of interest" description="Disordered" evidence="1">
    <location>
        <begin position="38"/>
        <end position="98"/>
    </location>
</feature>